<organism evidence="1 2">
    <name type="scientific">Sphaerobolus stellatus (strain SS14)</name>
    <dbReference type="NCBI Taxonomy" id="990650"/>
    <lineage>
        <taxon>Eukaryota</taxon>
        <taxon>Fungi</taxon>
        <taxon>Dikarya</taxon>
        <taxon>Basidiomycota</taxon>
        <taxon>Agaricomycotina</taxon>
        <taxon>Agaricomycetes</taxon>
        <taxon>Phallomycetidae</taxon>
        <taxon>Geastrales</taxon>
        <taxon>Sphaerobolaceae</taxon>
        <taxon>Sphaerobolus</taxon>
    </lineage>
</organism>
<sequence>MPFESTPIQTISGPVVAINTSAKLNYSSIIWHSVDIFRRGLTRVASAFDIANLQSSLRKDLSKDDRQELFQFIRDQYPPHLNVVPNKDKVSPSHIFNAAGLVDVQLLIHKIIPLTIPELNPAKIHTMADIINRNRDLHNKVKEFPSFDSMLYQPNVGLRLIGIRTRFSLNNISLVLIQPRSRLPHRNG</sequence>
<dbReference type="HOGENOM" id="CLU_1441899_0_0_1"/>
<name>A0A0C9UXS8_SPHS4</name>
<dbReference type="Proteomes" id="UP000054279">
    <property type="component" value="Unassembled WGS sequence"/>
</dbReference>
<evidence type="ECO:0000313" key="2">
    <source>
        <dbReference type="Proteomes" id="UP000054279"/>
    </source>
</evidence>
<proteinExistence type="predicted"/>
<dbReference type="EMBL" id="KN837267">
    <property type="protein sequence ID" value="KIJ30186.1"/>
    <property type="molecule type" value="Genomic_DNA"/>
</dbReference>
<evidence type="ECO:0000313" key="1">
    <source>
        <dbReference type="EMBL" id="KIJ30186.1"/>
    </source>
</evidence>
<reference evidence="1 2" key="1">
    <citation type="submission" date="2014-06" db="EMBL/GenBank/DDBJ databases">
        <title>Evolutionary Origins and Diversification of the Mycorrhizal Mutualists.</title>
        <authorList>
            <consortium name="DOE Joint Genome Institute"/>
            <consortium name="Mycorrhizal Genomics Consortium"/>
            <person name="Kohler A."/>
            <person name="Kuo A."/>
            <person name="Nagy L.G."/>
            <person name="Floudas D."/>
            <person name="Copeland A."/>
            <person name="Barry K.W."/>
            <person name="Cichocki N."/>
            <person name="Veneault-Fourrey C."/>
            <person name="LaButti K."/>
            <person name="Lindquist E.A."/>
            <person name="Lipzen A."/>
            <person name="Lundell T."/>
            <person name="Morin E."/>
            <person name="Murat C."/>
            <person name="Riley R."/>
            <person name="Ohm R."/>
            <person name="Sun H."/>
            <person name="Tunlid A."/>
            <person name="Henrissat B."/>
            <person name="Grigoriev I.V."/>
            <person name="Hibbett D.S."/>
            <person name="Martin F."/>
        </authorList>
    </citation>
    <scope>NUCLEOTIDE SEQUENCE [LARGE SCALE GENOMIC DNA]</scope>
    <source>
        <strain evidence="1 2">SS14</strain>
    </source>
</reference>
<keyword evidence="2" id="KW-1185">Reference proteome</keyword>
<protein>
    <submittedName>
        <fullName evidence="1">Uncharacterized protein</fullName>
    </submittedName>
</protein>
<gene>
    <name evidence="1" type="ORF">M422DRAFT_268332</name>
</gene>
<accession>A0A0C9UXS8</accession>
<dbReference type="AlphaFoldDB" id="A0A0C9UXS8"/>